<comment type="similarity">
    <text evidence="4">Belongs to the PEP-utilizing enzyme family.</text>
</comment>
<dbReference type="PANTHER" id="PTHR46244">
    <property type="entry name" value="PHOSPHOENOLPYRUVATE-PROTEIN PHOSPHOTRANSFERASE"/>
    <property type="match status" value="1"/>
</dbReference>
<comment type="subcellular location">
    <subcellularLocation>
        <location evidence="3">Cytoplasm</location>
    </subcellularLocation>
</comment>
<evidence type="ECO:0000256" key="2">
    <source>
        <dbReference type="ARBA" id="ARBA00001946"/>
    </source>
</evidence>
<gene>
    <name evidence="16" type="primary">ptsP</name>
    <name evidence="16" type="ORF">DI555_00050</name>
</gene>
<evidence type="ECO:0000256" key="8">
    <source>
        <dbReference type="ARBA" id="ARBA00022597"/>
    </source>
</evidence>
<dbReference type="InterPro" id="IPR023151">
    <property type="entry name" value="PEP_util_CS"/>
</dbReference>
<sequence length="856" mass="87767">MTADQPLTTEQDVVVIAAPLEGWLAPLEEIPDPVFAGGMLGDGVAIDPTGSVLHAPCAGTVASIAATGHAVTLRLEGGAELLVHLGVDTVAMGGRGFTPLVVQDEQVAMGDPLVRFDIDAVVTGAASAMTPVLLLSSEAWNLESKRDPGPVKVGETVMTLCRVSGQGAVATGSASSTGAELVREVPVPLRHGIHARPAARLRQVATAFDAAVRIEIAGKSASLRSPVGVLALGIKLADRISLHARGPQAAEVLDALEALIASGMGELAQDGEQPAPPVREAVSAPAMRRVTAIAADGTLAGVIAAPGVAVGQAVRYRQAEVAISDGSGDAVTERALLDETLAQLRARIARESEGAPDHAASILAAHAVMLEDEDLLAAAHEAIAGGESAGAAWRRAIEAQVELLLRSGDARLAERVDDMRDLERQVLCALTGDEASGLALPEDAVVLAEDLLPSQLMALDPQRLAAICLVNGGPTSHVAILAAGLGVPMLVAMGTGLDTVAEGATVVVDAAAARLETGASQERIEGVRGQLAAQAARRAAALEAKGPCHTADGSRIEIFANLGSLADARQAMANGAEGCGLLRSEFLFVERAQAPGAAEQTETYQAIADALEGRPLIVRLLDIGGDKPAPFLPMAAEENPALGLRGIRVGLAHPELLEAQVEAILRVRPSGQCRIMVPMVASLSELRAVRAVVESVAARLGLAEPVSLGIMVETPAAAATADILAREADFLSVGTNDLTQYALAMDRGNAAVAAAIDGLHPSVLRLIALTCEGSARHGRWTGVCGSLASDPLAVPLLLGLGVAELSATPAQVPDIKALVTGLDIESCRHLAARALECASAAEVRELAREFLKEHGA</sequence>
<dbReference type="Pfam" id="PF02896">
    <property type="entry name" value="PEP-utilizers_C"/>
    <property type="match status" value="1"/>
</dbReference>
<dbReference type="Gene3D" id="3.50.30.10">
    <property type="entry name" value="Phosphohistidine domain"/>
    <property type="match status" value="1"/>
</dbReference>
<keyword evidence="13" id="KW-0460">Magnesium</keyword>
<dbReference type="GO" id="GO:0046872">
    <property type="term" value="F:metal ion binding"/>
    <property type="evidence" value="ECO:0007669"/>
    <property type="project" value="UniProtKB-KW"/>
</dbReference>
<keyword evidence="9 16" id="KW-0808">Transferase</keyword>
<evidence type="ECO:0000256" key="3">
    <source>
        <dbReference type="ARBA" id="ARBA00004496"/>
    </source>
</evidence>
<reference evidence="16 17" key="1">
    <citation type="submission" date="2017-08" db="EMBL/GenBank/DDBJ databases">
        <title>Infants hospitalized years apart are colonized by the same room-sourced microbial strains.</title>
        <authorList>
            <person name="Brooks B."/>
            <person name="Olm M.R."/>
            <person name="Firek B.A."/>
            <person name="Baker R."/>
            <person name="Thomas B.C."/>
            <person name="Morowitz M.J."/>
            <person name="Banfield J.F."/>
        </authorList>
    </citation>
    <scope>NUCLEOTIDE SEQUENCE [LARGE SCALE GENOMIC DNA]</scope>
    <source>
        <strain evidence="16">S2_005_002_R2_33</strain>
    </source>
</reference>
<evidence type="ECO:0000256" key="4">
    <source>
        <dbReference type="ARBA" id="ARBA00007837"/>
    </source>
</evidence>
<proteinExistence type="inferred from homology"/>
<dbReference type="NCBIfam" id="TIGR00830">
    <property type="entry name" value="PTBA"/>
    <property type="match status" value="1"/>
</dbReference>
<organism evidence="16 17">
    <name type="scientific">Novosphingobium pentaromativorans</name>
    <dbReference type="NCBI Taxonomy" id="205844"/>
    <lineage>
        <taxon>Bacteria</taxon>
        <taxon>Pseudomonadati</taxon>
        <taxon>Pseudomonadota</taxon>
        <taxon>Alphaproteobacteria</taxon>
        <taxon>Sphingomonadales</taxon>
        <taxon>Sphingomonadaceae</taxon>
        <taxon>Novosphingobium</taxon>
    </lineage>
</organism>
<dbReference type="InterPro" id="IPR008731">
    <property type="entry name" value="PTS_EIN"/>
</dbReference>
<dbReference type="InterPro" id="IPR006318">
    <property type="entry name" value="PTS_EI-like"/>
</dbReference>
<keyword evidence="12" id="KW-0418">Kinase</keyword>
<evidence type="ECO:0000256" key="6">
    <source>
        <dbReference type="ARBA" id="ARBA00022448"/>
    </source>
</evidence>
<evidence type="ECO:0000259" key="15">
    <source>
        <dbReference type="PROSITE" id="PS51350"/>
    </source>
</evidence>
<feature type="domain" description="PTS EIIA type-1" evidence="14">
    <location>
        <begin position="32"/>
        <end position="136"/>
    </location>
</feature>
<dbReference type="Gene3D" id="1.10.274.10">
    <property type="entry name" value="PtsI, HPr-binding domain"/>
    <property type="match status" value="1"/>
</dbReference>
<evidence type="ECO:0000256" key="9">
    <source>
        <dbReference type="ARBA" id="ARBA00022679"/>
    </source>
</evidence>
<evidence type="ECO:0000256" key="7">
    <source>
        <dbReference type="ARBA" id="ARBA00022490"/>
    </source>
</evidence>
<keyword evidence="6" id="KW-0813">Transport</keyword>
<dbReference type="AlphaFoldDB" id="A0A2W5NUV9"/>
<keyword evidence="16" id="KW-0670">Pyruvate</keyword>
<dbReference type="InterPro" id="IPR008279">
    <property type="entry name" value="PEP-util_enz_mobile_dom"/>
</dbReference>
<comment type="catalytic activity">
    <reaction evidence="1">
        <text>L-histidyl-[protein] + phosphoenolpyruvate = N(pros)-phospho-L-histidyl-[protein] + pyruvate</text>
        <dbReference type="Rhea" id="RHEA:23880"/>
        <dbReference type="Rhea" id="RHEA-COMP:9745"/>
        <dbReference type="Rhea" id="RHEA-COMP:9746"/>
        <dbReference type="ChEBI" id="CHEBI:15361"/>
        <dbReference type="ChEBI" id="CHEBI:29979"/>
        <dbReference type="ChEBI" id="CHEBI:58702"/>
        <dbReference type="ChEBI" id="CHEBI:64837"/>
        <dbReference type="EC" id="2.7.3.9"/>
    </reaction>
</comment>
<comment type="caution">
    <text evidence="16">The sequence shown here is derived from an EMBL/GenBank/DDBJ whole genome shotgun (WGS) entry which is preliminary data.</text>
</comment>
<dbReference type="InterPro" id="IPR036637">
    <property type="entry name" value="Phosphohistidine_dom_sf"/>
</dbReference>
<dbReference type="SUPFAM" id="SSF55594">
    <property type="entry name" value="HPr-like"/>
    <property type="match status" value="1"/>
</dbReference>
<dbReference type="InterPro" id="IPR015813">
    <property type="entry name" value="Pyrv/PenolPyrv_kinase-like_dom"/>
</dbReference>
<dbReference type="Proteomes" id="UP000249082">
    <property type="component" value="Unassembled WGS sequence"/>
</dbReference>
<dbReference type="PROSITE" id="PS51093">
    <property type="entry name" value="PTS_EIIA_TYPE_1"/>
    <property type="match status" value="1"/>
</dbReference>
<name>A0A2W5NUV9_9SPHN</name>
<dbReference type="Gene3D" id="3.20.20.60">
    <property type="entry name" value="Phosphoenolpyruvate-binding domains"/>
    <property type="match status" value="1"/>
</dbReference>
<dbReference type="PROSITE" id="PS00369">
    <property type="entry name" value="PTS_HPR_HIS"/>
    <property type="match status" value="1"/>
</dbReference>
<dbReference type="InterPro" id="IPR001127">
    <property type="entry name" value="PTS_EIIA_1_perm"/>
</dbReference>
<dbReference type="SUPFAM" id="SSF51621">
    <property type="entry name" value="Phosphoenolpyruvate/pyruvate domain"/>
    <property type="match status" value="1"/>
</dbReference>
<evidence type="ECO:0000256" key="1">
    <source>
        <dbReference type="ARBA" id="ARBA00000683"/>
    </source>
</evidence>
<dbReference type="Pfam" id="PF00391">
    <property type="entry name" value="PEP-utilizers"/>
    <property type="match status" value="1"/>
</dbReference>
<dbReference type="SUPFAM" id="SSF51261">
    <property type="entry name" value="Duplicated hybrid motif"/>
    <property type="match status" value="1"/>
</dbReference>
<dbReference type="GO" id="GO:0005737">
    <property type="term" value="C:cytoplasm"/>
    <property type="evidence" value="ECO:0007669"/>
    <property type="project" value="UniProtKB-SubCell"/>
</dbReference>
<dbReference type="Gene3D" id="3.30.1340.10">
    <property type="entry name" value="HPr-like"/>
    <property type="match status" value="1"/>
</dbReference>
<dbReference type="InterPro" id="IPR000032">
    <property type="entry name" value="HPr-like"/>
</dbReference>
<dbReference type="PROSITE" id="PS00742">
    <property type="entry name" value="PEP_ENZYMES_2"/>
    <property type="match status" value="1"/>
</dbReference>
<evidence type="ECO:0000256" key="11">
    <source>
        <dbReference type="ARBA" id="ARBA00022723"/>
    </source>
</evidence>
<evidence type="ECO:0000313" key="16">
    <source>
        <dbReference type="EMBL" id="PZQ57382.1"/>
    </source>
</evidence>
<dbReference type="SUPFAM" id="SSF52009">
    <property type="entry name" value="Phosphohistidine domain"/>
    <property type="match status" value="1"/>
</dbReference>
<dbReference type="PROSITE" id="PS00371">
    <property type="entry name" value="PTS_EIIA_TYPE_1_HIS"/>
    <property type="match status" value="1"/>
</dbReference>
<evidence type="ECO:0000313" key="17">
    <source>
        <dbReference type="Proteomes" id="UP000249082"/>
    </source>
</evidence>
<dbReference type="InterPro" id="IPR011055">
    <property type="entry name" value="Dup_hybrid_motif"/>
</dbReference>
<dbReference type="PROSITE" id="PS51350">
    <property type="entry name" value="PTS_HPR_DOM"/>
    <property type="match status" value="1"/>
</dbReference>
<dbReference type="GO" id="GO:0008965">
    <property type="term" value="F:phosphoenolpyruvate-protein phosphotransferase activity"/>
    <property type="evidence" value="ECO:0007669"/>
    <property type="project" value="UniProtKB-EC"/>
</dbReference>
<comment type="cofactor">
    <cofactor evidence="2">
        <name>Mg(2+)</name>
        <dbReference type="ChEBI" id="CHEBI:18420"/>
    </cofactor>
</comment>
<dbReference type="EMBL" id="QFPX01000001">
    <property type="protein sequence ID" value="PZQ57382.1"/>
    <property type="molecule type" value="Genomic_DNA"/>
</dbReference>
<keyword evidence="10" id="KW-0598">Phosphotransferase system</keyword>
<dbReference type="Gene3D" id="2.70.70.10">
    <property type="entry name" value="Glucose Permease (Domain IIA)"/>
    <property type="match status" value="1"/>
</dbReference>
<dbReference type="GO" id="GO:0009401">
    <property type="term" value="P:phosphoenolpyruvate-dependent sugar phosphotransferase system"/>
    <property type="evidence" value="ECO:0007669"/>
    <property type="project" value="UniProtKB-KW"/>
</dbReference>
<dbReference type="InterPro" id="IPR000121">
    <property type="entry name" value="PEP_util_C"/>
</dbReference>
<dbReference type="CDD" id="cd00367">
    <property type="entry name" value="PTS-HPr_like"/>
    <property type="match status" value="1"/>
</dbReference>
<keyword evidence="7" id="KW-0963">Cytoplasm</keyword>
<evidence type="ECO:0000256" key="5">
    <source>
        <dbReference type="ARBA" id="ARBA00012232"/>
    </source>
</evidence>
<dbReference type="InterPro" id="IPR035895">
    <property type="entry name" value="HPr-like_sf"/>
</dbReference>
<evidence type="ECO:0000256" key="10">
    <source>
        <dbReference type="ARBA" id="ARBA00022683"/>
    </source>
</evidence>
<dbReference type="NCBIfam" id="TIGR01003">
    <property type="entry name" value="PTS_HPr_family"/>
    <property type="match status" value="1"/>
</dbReference>
<dbReference type="Pfam" id="PF00358">
    <property type="entry name" value="PTS_EIIA_1"/>
    <property type="match status" value="1"/>
</dbReference>
<feature type="domain" description="HPr" evidence="15">
    <location>
        <begin position="180"/>
        <end position="267"/>
    </location>
</feature>
<dbReference type="SUPFAM" id="SSF47831">
    <property type="entry name" value="Enzyme I of the PEP:sugar phosphotransferase system HPr-binding (sub)domain"/>
    <property type="match status" value="1"/>
</dbReference>
<evidence type="ECO:0000256" key="12">
    <source>
        <dbReference type="ARBA" id="ARBA00022777"/>
    </source>
</evidence>
<dbReference type="InterPro" id="IPR050499">
    <property type="entry name" value="PEP-utilizing_PTS_enzyme"/>
</dbReference>
<dbReference type="InterPro" id="IPR001020">
    <property type="entry name" value="PTS_HPr_His_P_site"/>
</dbReference>
<dbReference type="PRINTS" id="PR01736">
    <property type="entry name" value="PHPHTRNFRASE"/>
</dbReference>
<dbReference type="PANTHER" id="PTHR46244:SF6">
    <property type="entry name" value="PHOSPHOENOLPYRUVATE-PROTEIN PHOSPHOTRANSFERASE"/>
    <property type="match status" value="1"/>
</dbReference>
<keyword evidence="8" id="KW-0762">Sugar transport</keyword>
<dbReference type="InterPro" id="IPR036618">
    <property type="entry name" value="PtsI_HPr-bd_sf"/>
</dbReference>
<dbReference type="Pfam" id="PF05524">
    <property type="entry name" value="PEP-utilisers_N"/>
    <property type="match status" value="1"/>
</dbReference>
<dbReference type="PRINTS" id="PR00107">
    <property type="entry name" value="PHOSPHOCPHPR"/>
</dbReference>
<dbReference type="NCBIfam" id="TIGR01417">
    <property type="entry name" value="PTS_I_fam"/>
    <property type="match status" value="1"/>
</dbReference>
<evidence type="ECO:0000259" key="14">
    <source>
        <dbReference type="PROSITE" id="PS51093"/>
    </source>
</evidence>
<protein>
    <recommendedName>
        <fullName evidence="5">phosphoenolpyruvate--protein phosphotransferase</fullName>
        <ecNumber evidence="5">2.7.3.9</ecNumber>
    </recommendedName>
</protein>
<accession>A0A2W5NUV9</accession>
<dbReference type="InterPro" id="IPR040442">
    <property type="entry name" value="Pyrv_kinase-like_dom_sf"/>
</dbReference>
<evidence type="ECO:0000256" key="13">
    <source>
        <dbReference type="ARBA" id="ARBA00022842"/>
    </source>
</evidence>
<keyword evidence="11" id="KW-0479">Metal-binding</keyword>
<dbReference type="Pfam" id="PF00381">
    <property type="entry name" value="PTS-HPr"/>
    <property type="match status" value="1"/>
</dbReference>
<dbReference type="EC" id="2.7.3.9" evidence="5"/>
<dbReference type="GO" id="GO:0016301">
    <property type="term" value="F:kinase activity"/>
    <property type="evidence" value="ECO:0007669"/>
    <property type="project" value="UniProtKB-KW"/>
</dbReference>